<keyword evidence="1" id="KW-1133">Transmembrane helix</keyword>
<dbReference type="EMBL" id="UZAN01042748">
    <property type="protein sequence ID" value="VDP76707.1"/>
    <property type="molecule type" value="Genomic_DNA"/>
</dbReference>
<feature type="transmembrane region" description="Helical" evidence="1">
    <location>
        <begin position="55"/>
        <end position="78"/>
    </location>
</feature>
<keyword evidence="1" id="KW-0472">Membrane</keyword>
<organism evidence="4">
    <name type="scientific">Echinostoma caproni</name>
    <dbReference type="NCBI Taxonomy" id="27848"/>
    <lineage>
        <taxon>Eukaryota</taxon>
        <taxon>Metazoa</taxon>
        <taxon>Spiralia</taxon>
        <taxon>Lophotrochozoa</taxon>
        <taxon>Platyhelminthes</taxon>
        <taxon>Trematoda</taxon>
        <taxon>Digenea</taxon>
        <taxon>Plagiorchiida</taxon>
        <taxon>Echinostomata</taxon>
        <taxon>Echinostomatoidea</taxon>
        <taxon>Echinostomatidae</taxon>
        <taxon>Echinostoma</taxon>
    </lineage>
</organism>
<keyword evidence="3" id="KW-1185">Reference proteome</keyword>
<feature type="transmembrane region" description="Helical" evidence="1">
    <location>
        <begin position="12"/>
        <end position="35"/>
    </location>
</feature>
<accession>A0A183AFW6</accession>
<sequence length="104" mass="11916">MKFPWYQMWFAGILTLIVPFTAAGLGAVILLLGAYTDYCCGLLDTFESKASKAKLLLIISYFFIFLILSLIIILVLMAKYNYINMIRFKNSTFWSITTNDFGKM</sequence>
<name>A0A183AFW6_9TREM</name>
<dbReference type="WBParaSite" id="ECPE_0000586401-mRNA-1">
    <property type="protein sequence ID" value="ECPE_0000586401-mRNA-1"/>
    <property type="gene ID" value="ECPE_0000586401"/>
</dbReference>
<gene>
    <name evidence="2" type="ORF">ECPE_LOCUS5851</name>
</gene>
<reference evidence="2 3" key="2">
    <citation type="submission" date="2018-11" db="EMBL/GenBank/DDBJ databases">
        <authorList>
            <consortium name="Pathogen Informatics"/>
        </authorList>
    </citation>
    <scope>NUCLEOTIDE SEQUENCE [LARGE SCALE GENOMIC DNA]</scope>
    <source>
        <strain evidence="2 3">Egypt</strain>
    </source>
</reference>
<reference evidence="4" key="1">
    <citation type="submission" date="2016-06" db="UniProtKB">
        <authorList>
            <consortium name="WormBaseParasite"/>
        </authorList>
    </citation>
    <scope>IDENTIFICATION</scope>
</reference>
<dbReference type="Proteomes" id="UP000272942">
    <property type="component" value="Unassembled WGS sequence"/>
</dbReference>
<protein>
    <submittedName>
        <fullName evidence="4">Transmembrane protein</fullName>
    </submittedName>
</protein>
<evidence type="ECO:0000313" key="4">
    <source>
        <dbReference type="WBParaSite" id="ECPE_0000586401-mRNA-1"/>
    </source>
</evidence>
<dbReference type="AlphaFoldDB" id="A0A183AFW6"/>
<evidence type="ECO:0000256" key="1">
    <source>
        <dbReference type="SAM" id="Phobius"/>
    </source>
</evidence>
<proteinExistence type="predicted"/>
<evidence type="ECO:0000313" key="3">
    <source>
        <dbReference type="Proteomes" id="UP000272942"/>
    </source>
</evidence>
<keyword evidence="1" id="KW-0812">Transmembrane</keyword>
<evidence type="ECO:0000313" key="2">
    <source>
        <dbReference type="EMBL" id="VDP76707.1"/>
    </source>
</evidence>